<dbReference type="InterPro" id="IPR050204">
    <property type="entry name" value="AraC_XylS_family_regulators"/>
</dbReference>
<dbReference type="EMBL" id="BAAAEW010000008">
    <property type="protein sequence ID" value="GAA0748192.1"/>
    <property type="molecule type" value="Genomic_DNA"/>
</dbReference>
<dbReference type="Proteomes" id="UP001500279">
    <property type="component" value="Unassembled WGS sequence"/>
</dbReference>
<dbReference type="RefSeq" id="WP_231011289.1">
    <property type="nucleotide sequence ID" value="NZ_BAAAEW010000008.1"/>
</dbReference>
<dbReference type="InterPro" id="IPR009057">
    <property type="entry name" value="Homeodomain-like_sf"/>
</dbReference>
<evidence type="ECO:0000313" key="6">
    <source>
        <dbReference type="Proteomes" id="UP001500279"/>
    </source>
</evidence>
<evidence type="ECO:0000313" key="5">
    <source>
        <dbReference type="EMBL" id="GAA0748192.1"/>
    </source>
</evidence>
<dbReference type="InterPro" id="IPR046532">
    <property type="entry name" value="DUF6597"/>
</dbReference>
<organism evidence="5 6">
    <name type="scientific">Ideonella azotifigens</name>
    <dbReference type="NCBI Taxonomy" id="513160"/>
    <lineage>
        <taxon>Bacteria</taxon>
        <taxon>Pseudomonadati</taxon>
        <taxon>Pseudomonadota</taxon>
        <taxon>Betaproteobacteria</taxon>
        <taxon>Burkholderiales</taxon>
        <taxon>Sphaerotilaceae</taxon>
        <taxon>Ideonella</taxon>
    </lineage>
</organism>
<dbReference type="PROSITE" id="PS01124">
    <property type="entry name" value="HTH_ARAC_FAMILY_2"/>
    <property type="match status" value="1"/>
</dbReference>
<keyword evidence="2" id="KW-0238">DNA-binding</keyword>
<dbReference type="SUPFAM" id="SSF46689">
    <property type="entry name" value="Homeodomain-like"/>
    <property type="match status" value="1"/>
</dbReference>
<dbReference type="Pfam" id="PF20240">
    <property type="entry name" value="DUF6597"/>
    <property type="match status" value="1"/>
</dbReference>
<gene>
    <name evidence="5" type="ORF">GCM10009107_17370</name>
</gene>
<protein>
    <submittedName>
        <fullName evidence="5">Helix-turn-helix domain-containing protein</fullName>
    </submittedName>
</protein>
<dbReference type="InterPro" id="IPR018060">
    <property type="entry name" value="HTH_AraC"/>
</dbReference>
<keyword evidence="6" id="KW-1185">Reference proteome</keyword>
<accession>A0ABN1JWV0</accession>
<sequence>MSRTVPGPARGVLNQRLDPARFVHLREAPSAELAPWVDHFWHVGWDLRGLPDQQQQTLPHPNVHLVVEDGQARLWGVHRARFNKLLAGRGWAFGIKFRAAAFGPFWGQPVSRLTDRSIPAAEVFGPAADALAAHAEFPGMAVLCAQAEALLAAQLPPPDARAQAMGELVERIAADPGLTTVDQLADIAGIGVRQLQRLFGLHVGIGPKWVIARYRLHEALALLQGGQARPDAELALRLGYFDQAHFVRDFKRMVGQAPAAYVKTQA</sequence>
<proteinExistence type="predicted"/>
<evidence type="ECO:0000259" key="4">
    <source>
        <dbReference type="PROSITE" id="PS01124"/>
    </source>
</evidence>
<evidence type="ECO:0000256" key="2">
    <source>
        <dbReference type="ARBA" id="ARBA00023125"/>
    </source>
</evidence>
<name>A0ABN1JWV0_9BURK</name>
<dbReference type="Pfam" id="PF12833">
    <property type="entry name" value="HTH_18"/>
    <property type="match status" value="1"/>
</dbReference>
<dbReference type="Gene3D" id="1.10.10.60">
    <property type="entry name" value="Homeodomain-like"/>
    <property type="match status" value="1"/>
</dbReference>
<dbReference type="PANTHER" id="PTHR46796">
    <property type="entry name" value="HTH-TYPE TRANSCRIPTIONAL ACTIVATOR RHAS-RELATED"/>
    <property type="match status" value="1"/>
</dbReference>
<keyword evidence="1" id="KW-0805">Transcription regulation</keyword>
<reference evidence="5 6" key="1">
    <citation type="journal article" date="2019" name="Int. J. Syst. Evol. Microbiol.">
        <title>The Global Catalogue of Microorganisms (GCM) 10K type strain sequencing project: providing services to taxonomists for standard genome sequencing and annotation.</title>
        <authorList>
            <consortium name="The Broad Institute Genomics Platform"/>
            <consortium name="The Broad Institute Genome Sequencing Center for Infectious Disease"/>
            <person name="Wu L."/>
            <person name="Ma J."/>
        </authorList>
    </citation>
    <scope>NUCLEOTIDE SEQUENCE [LARGE SCALE GENOMIC DNA]</scope>
    <source>
        <strain evidence="5 6">JCM 15503</strain>
    </source>
</reference>
<evidence type="ECO:0000256" key="3">
    <source>
        <dbReference type="ARBA" id="ARBA00023163"/>
    </source>
</evidence>
<comment type="caution">
    <text evidence="5">The sequence shown here is derived from an EMBL/GenBank/DDBJ whole genome shotgun (WGS) entry which is preliminary data.</text>
</comment>
<evidence type="ECO:0000256" key="1">
    <source>
        <dbReference type="ARBA" id="ARBA00023015"/>
    </source>
</evidence>
<keyword evidence="3" id="KW-0804">Transcription</keyword>
<feature type="domain" description="HTH araC/xylS-type" evidence="4">
    <location>
        <begin position="163"/>
        <end position="264"/>
    </location>
</feature>
<dbReference type="SMART" id="SM00342">
    <property type="entry name" value="HTH_ARAC"/>
    <property type="match status" value="1"/>
</dbReference>